<sequence>MKVSFQSALLILLADTLSAFQHVHVSSLNRFRVGFSSTHNRNSIFAARRCIGPAMIATRSSVQSNEYSLGVVGDFSLILAQSAILASAASIAVHELPNFSHSTKATESFQAQRGFNKDALPVLQLQHSYEIRCITDGFEFNQDSSVKVTHGQSVSYRQCEALRESSSGML</sequence>
<proteinExistence type="predicted"/>
<evidence type="ECO:0000256" key="1">
    <source>
        <dbReference type="SAM" id="SignalP"/>
    </source>
</evidence>
<keyword evidence="1" id="KW-0732">Signal</keyword>
<name>A0A6T7X790_9CRYP</name>
<dbReference type="AlphaFoldDB" id="A0A6T7X790"/>
<protein>
    <submittedName>
        <fullName evidence="3">Uncharacterized protein</fullName>
    </submittedName>
</protein>
<gene>
    <name evidence="2" type="ORF">CCUR1050_LOCUS10497</name>
    <name evidence="3" type="ORF">CCUR1050_LOCUS10498</name>
</gene>
<organism evidence="3">
    <name type="scientific">Cryptomonas curvata</name>
    <dbReference type="NCBI Taxonomy" id="233186"/>
    <lineage>
        <taxon>Eukaryota</taxon>
        <taxon>Cryptophyceae</taxon>
        <taxon>Cryptomonadales</taxon>
        <taxon>Cryptomonadaceae</taxon>
        <taxon>Cryptomonas</taxon>
    </lineage>
</organism>
<feature type="chain" id="PRO_5036393672" evidence="1">
    <location>
        <begin position="20"/>
        <end position="170"/>
    </location>
</feature>
<evidence type="ECO:0000313" key="3">
    <source>
        <dbReference type="EMBL" id="CAD8632817.1"/>
    </source>
</evidence>
<dbReference type="EMBL" id="HBEZ01019025">
    <property type="protein sequence ID" value="CAD8632817.1"/>
    <property type="molecule type" value="Transcribed_RNA"/>
</dbReference>
<reference evidence="3" key="1">
    <citation type="submission" date="2021-01" db="EMBL/GenBank/DDBJ databases">
        <authorList>
            <person name="Corre E."/>
            <person name="Pelletier E."/>
            <person name="Niang G."/>
            <person name="Scheremetjew M."/>
            <person name="Finn R."/>
            <person name="Kale V."/>
            <person name="Holt S."/>
            <person name="Cochrane G."/>
            <person name="Meng A."/>
            <person name="Brown T."/>
            <person name="Cohen L."/>
        </authorList>
    </citation>
    <scope>NUCLEOTIDE SEQUENCE</scope>
    <source>
        <strain evidence="3">CCAP979/52</strain>
    </source>
</reference>
<dbReference type="EMBL" id="HBEZ01019024">
    <property type="protein sequence ID" value="CAD8632816.1"/>
    <property type="molecule type" value="Transcribed_RNA"/>
</dbReference>
<feature type="signal peptide" evidence="1">
    <location>
        <begin position="1"/>
        <end position="19"/>
    </location>
</feature>
<accession>A0A6T7X790</accession>
<evidence type="ECO:0000313" key="2">
    <source>
        <dbReference type="EMBL" id="CAD8632816.1"/>
    </source>
</evidence>